<name>A0A167THW3_9AGAM</name>
<sequence>MGFRKISADCKMAAIRLHDNGQLELETILGCCGFSERTWYRILKLYRETGNVVATGPNRRGRLRTLDTEDINYLLRLVQQNPDYFLDELLTRLNTNQFISVHFTTIFRELERAGMSHKKLKHIAVERNEERHADFVIQMAQYQAEEIGFLDETSKDYRTPSRVLLTLDGISAGTVVEGSMTKETFLHYLEFIVVSSSRHRLCSFASN</sequence>
<evidence type="ECO:0000313" key="3">
    <source>
        <dbReference type="Proteomes" id="UP000076532"/>
    </source>
</evidence>
<organism evidence="1 3">
    <name type="scientific">Athelia psychrophila</name>
    <dbReference type="NCBI Taxonomy" id="1759441"/>
    <lineage>
        <taxon>Eukaryota</taxon>
        <taxon>Fungi</taxon>
        <taxon>Dikarya</taxon>
        <taxon>Basidiomycota</taxon>
        <taxon>Agaricomycotina</taxon>
        <taxon>Agaricomycetes</taxon>
        <taxon>Agaricomycetidae</taxon>
        <taxon>Atheliales</taxon>
        <taxon>Atheliaceae</taxon>
        <taxon>Athelia</taxon>
    </lineage>
</organism>
<dbReference type="InterPro" id="IPR009057">
    <property type="entry name" value="Homeodomain-like_sf"/>
</dbReference>
<dbReference type="PANTHER" id="PTHR46564">
    <property type="entry name" value="TRANSPOSASE"/>
    <property type="match status" value="1"/>
</dbReference>
<keyword evidence="3" id="KW-1185">Reference proteome</keyword>
<dbReference type="EMBL" id="KV418217">
    <property type="protein sequence ID" value="KZP02956.1"/>
    <property type="molecule type" value="Genomic_DNA"/>
</dbReference>
<dbReference type="AlphaFoldDB" id="A0A167THW3"/>
<protein>
    <recommendedName>
        <fullName evidence="4">Winged helix-turn helix domain-containing protein</fullName>
    </recommendedName>
</protein>
<evidence type="ECO:0000313" key="1">
    <source>
        <dbReference type="EMBL" id="KZP02956.1"/>
    </source>
</evidence>
<evidence type="ECO:0008006" key="4">
    <source>
        <dbReference type="Google" id="ProtNLM"/>
    </source>
</evidence>
<dbReference type="PANTHER" id="PTHR46564:SF1">
    <property type="entry name" value="TRANSPOSASE"/>
    <property type="match status" value="1"/>
</dbReference>
<dbReference type="OrthoDB" id="2994945at2759"/>
<reference evidence="1 3" key="1">
    <citation type="journal article" date="2016" name="Mol. Biol. Evol.">
        <title>Comparative Genomics of Early-Diverging Mushroom-Forming Fungi Provides Insights into the Origins of Lignocellulose Decay Capabilities.</title>
        <authorList>
            <person name="Nagy L.G."/>
            <person name="Riley R."/>
            <person name="Tritt A."/>
            <person name="Adam C."/>
            <person name="Daum C."/>
            <person name="Floudas D."/>
            <person name="Sun H."/>
            <person name="Yadav J.S."/>
            <person name="Pangilinan J."/>
            <person name="Larsson K.H."/>
            <person name="Matsuura K."/>
            <person name="Barry K."/>
            <person name="Labutti K."/>
            <person name="Kuo R."/>
            <person name="Ohm R.A."/>
            <person name="Bhattacharya S.S."/>
            <person name="Shirouzu T."/>
            <person name="Yoshinaga Y."/>
            <person name="Martin F.M."/>
            <person name="Grigoriev I.V."/>
            <person name="Hibbett D.S."/>
        </authorList>
    </citation>
    <scope>NUCLEOTIDE SEQUENCE [LARGE SCALE GENOMIC DNA]</scope>
    <source>
        <strain evidence="1 3">CBS 109695</strain>
    </source>
</reference>
<gene>
    <name evidence="2" type="ORF">FIBSPDRAFT_740554</name>
    <name evidence="1" type="ORF">FIBSPDRAFT_769661</name>
</gene>
<proteinExistence type="predicted"/>
<dbReference type="EMBL" id="KV417547">
    <property type="protein sequence ID" value="KZP21405.1"/>
    <property type="molecule type" value="Genomic_DNA"/>
</dbReference>
<evidence type="ECO:0000313" key="2">
    <source>
        <dbReference type="EMBL" id="KZP21405.1"/>
    </source>
</evidence>
<accession>A0A167THW3</accession>
<dbReference type="SUPFAM" id="SSF46689">
    <property type="entry name" value="Homeodomain-like"/>
    <property type="match status" value="1"/>
</dbReference>
<dbReference type="Proteomes" id="UP000076532">
    <property type="component" value="Unassembled WGS sequence"/>
</dbReference>
<dbReference type="STRING" id="436010.A0A167THW3"/>